<sequence length="354" mass="40656">MAKERPRLLFEEKEEEETDGVEEREKQGNGEEVAVTYSSLKDTEEEAEGGVGGGEWIEHETDKESPTIFNEDKERPSMQCTAGKGVFARYHNMSATTNFTFKVVFLGDPSVGKTCVAKLYISRKQQRSTQSTIAFDCQNKDVIIDGVPSTLQIWDTAGMEQFRRGLITQYYRNVNGVVFVYDVTRRESFVDVREWLGELRQYCRNSEHVKLALLANKCDLEEERQVPTDEGRRYAEENGMIFAEISTVTDTALGTLDSVFERLSFQMLSSRQENSLTRSMVEQQRGGNIRLDQDWVVIDEFPRGPFPPQDNQRRRTFSRQDLEQSFRKVFKRPRMPGAGPRIPFRNNENGCSSC</sequence>
<name>A0A1X7VPL7_AMPQE</name>
<dbReference type="Proteomes" id="UP000007879">
    <property type="component" value="Unassembled WGS sequence"/>
</dbReference>
<evidence type="ECO:0000256" key="2">
    <source>
        <dbReference type="ARBA" id="ARBA00023134"/>
    </source>
</evidence>
<reference evidence="5" key="1">
    <citation type="journal article" date="2010" name="Nature">
        <title>The Amphimedon queenslandica genome and the evolution of animal complexity.</title>
        <authorList>
            <person name="Srivastava M."/>
            <person name="Simakov O."/>
            <person name="Chapman J."/>
            <person name="Fahey B."/>
            <person name="Gauthier M.E."/>
            <person name="Mitros T."/>
            <person name="Richards G.S."/>
            <person name="Conaco C."/>
            <person name="Dacre M."/>
            <person name="Hellsten U."/>
            <person name="Larroux C."/>
            <person name="Putnam N.H."/>
            <person name="Stanke M."/>
            <person name="Adamska M."/>
            <person name="Darling A."/>
            <person name="Degnan S.M."/>
            <person name="Oakley T.H."/>
            <person name="Plachetzki D.C."/>
            <person name="Zhai Y."/>
            <person name="Adamski M."/>
            <person name="Calcino A."/>
            <person name="Cummins S.F."/>
            <person name="Goodstein D.M."/>
            <person name="Harris C."/>
            <person name="Jackson D.J."/>
            <person name="Leys S.P."/>
            <person name="Shu S."/>
            <person name="Woodcroft B.J."/>
            <person name="Vervoort M."/>
            <person name="Kosik K.S."/>
            <person name="Manning G."/>
            <person name="Degnan B.M."/>
            <person name="Rokhsar D.S."/>
        </authorList>
    </citation>
    <scope>NUCLEOTIDE SEQUENCE [LARGE SCALE GENOMIC DNA]</scope>
</reference>
<feature type="region of interest" description="Disordered" evidence="3">
    <location>
        <begin position="1"/>
        <end position="58"/>
    </location>
</feature>
<dbReference type="Pfam" id="PF00071">
    <property type="entry name" value="Ras"/>
    <property type="match status" value="1"/>
</dbReference>
<evidence type="ECO:0000256" key="1">
    <source>
        <dbReference type="ARBA" id="ARBA00022741"/>
    </source>
</evidence>
<dbReference type="GO" id="GO:0003924">
    <property type="term" value="F:GTPase activity"/>
    <property type="evidence" value="ECO:0007669"/>
    <property type="project" value="InterPro"/>
</dbReference>
<dbReference type="GO" id="GO:0005525">
    <property type="term" value="F:GTP binding"/>
    <property type="evidence" value="ECO:0007669"/>
    <property type="project" value="UniProtKB-KW"/>
</dbReference>
<keyword evidence="1" id="KW-0547">Nucleotide-binding</keyword>
<dbReference type="PROSITE" id="PS51421">
    <property type="entry name" value="RAS"/>
    <property type="match status" value="1"/>
</dbReference>
<dbReference type="CDD" id="cd00154">
    <property type="entry name" value="Rab"/>
    <property type="match status" value="1"/>
</dbReference>
<gene>
    <name evidence="4" type="primary">100633583</name>
</gene>
<dbReference type="SMART" id="SM00174">
    <property type="entry name" value="RHO"/>
    <property type="match status" value="1"/>
</dbReference>
<dbReference type="FunFam" id="3.40.50.300:FF:001447">
    <property type="entry name" value="Ras-related protein Rab-1B"/>
    <property type="match status" value="1"/>
</dbReference>
<dbReference type="InterPro" id="IPR050227">
    <property type="entry name" value="Rab"/>
</dbReference>
<protein>
    <submittedName>
        <fullName evidence="4">Uncharacterized protein</fullName>
    </submittedName>
</protein>
<dbReference type="InParanoid" id="A0A1X7VPL7"/>
<proteinExistence type="predicted"/>
<dbReference type="SMART" id="SM00175">
    <property type="entry name" value="RAB"/>
    <property type="match status" value="1"/>
</dbReference>
<dbReference type="PROSITE" id="PS51419">
    <property type="entry name" value="RAB"/>
    <property type="match status" value="1"/>
</dbReference>
<dbReference type="SMART" id="SM00173">
    <property type="entry name" value="RAS"/>
    <property type="match status" value="1"/>
</dbReference>
<evidence type="ECO:0000256" key="3">
    <source>
        <dbReference type="SAM" id="MobiDB-lite"/>
    </source>
</evidence>
<dbReference type="InterPro" id="IPR005225">
    <property type="entry name" value="Small_GTP-bd"/>
</dbReference>
<keyword evidence="2" id="KW-0342">GTP-binding</keyword>
<dbReference type="SUPFAM" id="SSF52540">
    <property type="entry name" value="P-loop containing nucleoside triphosphate hydrolases"/>
    <property type="match status" value="1"/>
</dbReference>
<dbReference type="PRINTS" id="PR00449">
    <property type="entry name" value="RASTRNSFRMNG"/>
</dbReference>
<feature type="compositionally biased region" description="Basic and acidic residues" evidence="3">
    <location>
        <begin position="1"/>
        <end position="11"/>
    </location>
</feature>
<dbReference type="Gene3D" id="3.40.50.300">
    <property type="entry name" value="P-loop containing nucleotide triphosphate hydrolases"/>
    <property type="match status" value="1"/>
</dbReference>
<evidence type="ECO:0000313" key="5">
    <source>
        <dbReference type="Proteomes" id="UP000007879"/>
    </source>
</evidence>
<dbReference type="FunCoup" id="A0A1X7VPL7">
    <property type="interactions" value="242"/>
</dbReference>
<dbReference type="EnsemblMetazoa" id="Aqu2.1.41338_001">
    <property type="protein sequence ID" value="Aqu2.1.41338_001"/>
    <property type="gene ID" value="Aqu2.1.41338"/>
</dbReference>
<dbReference type="InterPro" id="IPR001806">
    <property type="entry name" value="Small_GTPase"/>
</dbReference>
<dbReference type="InterPro" id="IPR027417">
    <property type="entry name" value="P-loop_NTPase"/>
</dbReference>
<organism evidence="4">
    <name type="scientific">Amphimedon queenslandica</name>
    <name type="common">Sponge</name>
    <dbReference type="NCBI Taxonomy" id="400682"/>
    <lineage>
        <taxon>Eukaryota</taxon>
        <taxon>Metazoa</taxon>
        <taxon>Porifera</taxon>
        <taxon>Demospongiae</taxon>
        <taxon>Heteroscleromorpha</taxon>
        <taxon>Haplosclerida</taxon>
        <taxon>Niphatidae</taxon>
        <taxon>Amphimedon</taxon>
    </lineage>
</organism>
<keyword evidence="5" id="KW-1185">Reference proteome</keyword>
<feature type="region of interest" description="Disordered" evidence="3">
    <location>
        <begin position="332"/>
        <end position="354"/>
    </location>
</feature>
<dbReference type="EnsemblMetazoa" id="XM_003383597.2">
    <property type="protein sequence ID" value="XP_003383645.1"/>
    <property type="gene ID" value="LOC100633583"/>
</dbReference>
<dbReference type="AlphaFoldDB" id="A0A1X7VPL7"/>
<dbReference type="NCBIfam" id="TIGR00231">
    <property type="entry name" value="small_GTP"/>
    <property type="match status" value="1"/>
</dbReference>
<dbReference type="eggNOG" id="KOG0098">
    <property type="taxonomic scope" value="Eukaryota"/>
</dbReference>
<dbReference type="PANTHER" id="PTHR47977">
    <property type="entry name" value="RAS-RELATED PROTEIN RAB"/>
    <property type="match status" value="1"/>
</dbReference>
<evidence type="ECO:0000313" key="4">
    <source>
        <dbReference type="EnsemblMetazoa" id="Aqu2.1.41338_001"/>
    </source>
</evidence>
<accession>A0A1X7VPL7</accession>
<dbReference type="OrthoDB" id="10554673at2759"/>
<dbReference type="KEGG" id="aqu:100633583"/>
<reference evidence="4" key="2">
    <citation type="submission" date="2017-05" db="UniProtKB">
        <authorList>
            <consortium name="EnsemblMetazoa"/>
        </authorList>
    </citation>
    <scope>IDENTIFICATION</scope>
</reference>
<dbReference type="STRING" id="400682.A0A1X7VPL7"/>